<gene>
    <name evidence="7" type="primary">Dmbt1_4</name>
    <name evidence="7" type="ORF">ALACHE_R00128</name>
</gene>
<evidence type="ECO:0000256" key="5">
    <source>
        <dbReference type="PROSITE-ProRule" id="PRU00196"/>
    </source>
</evidence>
<dbReference type="PANTHER" id="PTHR48071">
    <property type="entry name" value="SRCR DOMAIN-CONTAINING PROTEIN"/>
    <property type="match status" value="1"/>
</dbReference>
<feature type="disulfide bond" evidence="5">
    <location>
        <begin position="18"/>
        <end position="82"/>
    </location>
</feature>
<evidence type="ECO:0000313" key="8">
    <source>
        <dbReference type="Proteomes" id="UP000571582"/>
    </source>
</evidence>
<comment type="caution">
    <text evidence="7">The sequence shown here is derived from an EMBL/GenBank/DDBJ whole genome shotgun (WGS) entry which is preliminary data.</text>
</comment>
<evidence type="ECO:0000256" key="4">
    <source>
        <dbReference type="ARBA" id="ARBA00023180"/>
    </source>
</evidence>
<evidence type="ECO:0000256" key="3">
    <source>
        <dbReference type="ARBA" id="ARBA00023157"/>
    </source>
</evidence>
<feature type="disulfide bond" evidence="5">
    <location>
        <begin position="62"/>
        <end position="72"/>
    </location>
</feature>
<organism evidence="7 8">
    <name type="scientific">Alaudala cheleensis</name>
    <name type="common">Asian short-toed lark</name>
    <dbReference type="NCBI Taxonomy" id="670337"/>
    <lineage>
        <taxon>Eukaryota</taxon>
        <taxon>Metazoa</taxon>
        <taxon>Chordata</taxon>
        <taxon>Craniata</taxon>
        <taxon>Vertebrata</taxon>
        <taxon>Euteleostomi</taxon>
        <taxon>Archelosauria</taxon>
        <taxon>Archosauria</taxon>
        <taxon>Dinosauria</taxon>
        <taxon>Saurischia</taxon>
        <taxon>Theropoda</taxon>
        <taxon>Coelurosauria</taxon>
        <taxon>Aves</taxon>
        <taxon>Neognathae</taxon>
        <taxon>Neoaves</taxon>
        <taxon>Telluraves</taxon>
        <taxon>Australaves</taxon>
        <taxon>Passeriformes</taxon>
        <taxon>Sylvioidea</taxon>
        <taxon>Alaudidae</taxon>
        <taxon>Alaudala</taxon>
    </lineage>
</organism>
<feature type="non-terminal residue" evidence="7">
    <location>
        <position position="1"/>
    </location>
</feature>
<dbReference type="SMART" id="SM00202">
    <property type="entry name" value="SR"/>
    <property type="match status" value="1"/>
</dbReference>
<reference evidence="7 8" key="1">
    <citation type="submission" date="2019-09" db="EMBL/GenBank/DDBJ databases">
        <title>Bird 10,000 Genomes (B10K) Project - Family phase.</title>
        <authorList>
            <person name="Zhang G."/>
        </authorList>
    </citation>
    <scope>NUCLEOTIDE SEQUENCE [LARGE SCALE GENOMIC DNA]</scope>
    <source>
        <strain evidence="7">B10K-DU-001-15</strain>
        <tissue evidence="7">Muscle</tissue>
    </source>
</reference>
<dbReference type="FunFam" id="3.10.250.10:FF:000003">
    <property type="entry name" value="Deleted in malignant brain tumors 1"/>
    <property type="match status" value="1"/>
</dbReference>
<accession>A0A7L2C665</accession>
<dbReference type="Pfam" id="PF00530">
    <property type="entry name" value="SRCR"/>
    <property type="match status" value="2"/>
</dbReference>
<keyword evidence="2" id="KW-0677">Repeat</keyword>
<dbReference type="PRINTS" id="PR00258">
    <property type="entry name" value="SPERACTRCPTR"/>
</dbReference>
<dbReference type="InterPro" id="IPR036772">
    <property type="entry name" value="SRCR-like_dom_sf"/>
</dbReference>
<dbReference type="PANTHER" id="PTHR48071:SF27">
    <property type="entry name" value="SCAVENGER RECEPTOR CYSTEINE-RICH TYPE 1 PROTEIN M130-LIKE"/>
    <property type="match status" value="1"/>
</dbReference>
<feature type="domain" description="SRCR" evidence="6">
    <location>
        <begin position="120"/>
        <end position="164"/>
    </location>
</feature>
<dbReference type="SUPFAM" id="SSF56487">
    <property type="entry name" value="SRCR-like"/>
    <property type="match status" value="2"/>
</dbReference>
<dbReference type="PROSITE" id="PS00420">
    <property type="entry name" value="SRCR_1"/>
    <property type="match status" value="1"/>
</dbReference>
<evidence type="ECO:0000259" key="6">
    <source>
        <dbReference type="PROSITE" id="PS50287"/>
    </source>
</evidence>
<keyword evidence="1" id="KW-0732">Signal</keyword>
<comment type="caution">
    <text evidence="5">Lacks conserved residue(s) required for the propagation of feature annotation.</text>
</comment>
<feature type="non-terminal residue" evidence="7">
    <location>
        <position position="164"/>
    </location>
</feature>
<keyword evidence="4" id="KW-0325">Glycoprotein</keyword>
<proteinExistence type="predicted"/>
<dbReference type="AlphaFoldDB" id="A0A7L2C665"/>
<dbReference type="GO" id="GO:0016020">
    <property type="term" value="C:membrane"/>
    <property type="evidence" value="ECO:0007669"/>
    <property type="project" value="InterPro"/>
</dbReference>
<evidence type="ECO:0000256" key="2">
    <source>
        <dbReference type="ARBA" id="ARBA00022737"/>
    </source>
</evidence>
<name>A0A7L2C665_9PASS</name>
<protein>
    <submittedName>
        <fullName evidence="7">DMBT1 protein</fullName>
    </submittedName>
</protein>
<dbReference type="Gene3D" id="3.10.250.10">
    <property type="entry name" value="SRCR-like domain"/>
    <property type="match status" value="2"/>
</dbReference>
<sequence>RCEGRVELHYRGQSGTVCDDFWDLADAQVVCRQLGCGKAIAALGSAYFGPGSGDIVLDNVRCSGSEVSLLRCNHTGWKIHNCAHYEDASVVCSGTPTFFSPLQSCPFTPLTLQNQHGASVRLSGGRNGCEGRVELYDGSTWGTVCDDQWDLQDAQVLCQQLGCG</sequence>
<dbReference type="PROSITE" id="PS50287">
    <property type="entry name" value="SRCR_2"/>
    <property type="match status" value="2"/>
</dbReference>
<evidence type="ECO:0000256" key="1">
    <source>
        <dbReference type="ARBA" id="ARBA00022729"/>
    </source>
</evidence>
<evidence type="ECO:0000313" key="7">
    <source>
        <dbReference type="EMBL" id="NXQ33540.1"/>
    </source>
</evidence>
<dbReference type="InterPro" id="IPR001190">
    <property type="entry name" value="SRCR"/>
</dbReference>
<keyword evidence="8" id="KW-1185">Reference proteome</keyword>
<dbReference type="Proteomes" id="UP000571582">
    <property type="component" value="Unassembled WGS sequence"/>
</dbReference>
<keyword evidence="3 5" id="KW-1015">Disulfide bond</keyword>
<dbReference type="EMBL" id="VWYE01022111">
    <property type="protein sequence ID" value="NXQ33540.1"/>
    <property type="molecule type" value="Genomic_DNA"/>
</dbReference>
<feature type="domain" description="SRCR" evidence="6">
    <location>
        <begin position="1"/>
        <end position="93"/>
    </location>
</feature>
<feature type="disulfide bond" evidence="5">
    <location>
        <begin position="31"/>
        <end position="92"/>
    </location>
</feature>